<evidence type="ECO:0000313" key="3">
    <source>
        <dbReference type="Proteomes" id="UP000242141"/>
    </source>
</evidence>
<name>A0A0G7ZLD2_9MOLU</name>
<evidence type="ECO:0000313" key="2">
    <source>
        <dbReference type="EMBL" id="CRX36982.1"/>
    </source>
</evidence>
<gene>
    <name evidence="2" type="ORF">HEPPS_01820</name>
</gene>
<keyword evidence="1" id="KW-0472">Membrane</keyword>
<reference evidence="3" key="1">
    <citation type="submission" date="2015-05" db="EMBL/GenBank/DDBJ databases">
        <authorList>
            <person name="Collingro A."/>
        </authorList>
    </citation>
    <scope>NUCLEOTIDE SEQUENCE [LARGE SCALE GENOMIC DNA]</scope>
    <source>
        <strain evidence="3">Ps</strain>
    </source>
</reference>
<keyword evidence="3" id="KW-1185">Reference proteome</keyword>
<proteinExistence type="predicted"/>
<dbReference type="EMBL" id="CWGI01000001">
    <property type="protein sequence ID" value="CRX36982.1"/>
    <property type="molecule type" value="Genomic_DNA"/>
</dbReference>
<protein>
    <submittedName>
        <fullName evidence="2">Uncharacterized protein</fullName>
    </submittedName>
</protein>
<keyword evidence="1" id="KW-0812">Transmembrane</keyword>
<sequence>MNISWFFFAQNLENQDQTVAIVEIILAVVFLALTVWFFWMYFSQKRDQWNSRVRRDRENKSIGSFRGFWYEYKYHIIIFTGFLFLLVGLGLFYLAISAFV</sequence>
<feature type="transmembrane region" description="Helical" evidence="1">
    <location>
        <begin position="20"/>
        <end position="42"/>
    </location>
</feature>
<dbReference type="Proteomes" id="UP000242141">
    <property type="component" value="Unassembled WGS sequence"/>
</dbReference>
<organism evidence="2 3">
    <name type="scientific">Candidatus Hepatoplasma crinochetorum</name>
    <dbReference type="NCBI Taxonomy" id="295596"/>
    <lineage>
        <taxon>Bacteria</taxon>
        <taxon>Bacillati</taxon>
        <taxon>Mycoplasmatota</taxon>
        <taxon>Mollicutes</taxon>
        <taxon>Candidatus Hepatoplasmataceae</taxon>
        <taxon>Candidatus Hepatoplasma</taxon>
    </lineage>
</organism>
<feature type="transmembrane region" description="Helical" evidence="1">
    <location>
        <begin position="74"/>
        <end position="96"/>
    </location>
</feature>
<evidence type="ECO:0000256" key="1">
    <source>
        <dbReference type="SAM" id="Phobius"/>
    </source>
</evidence>
<accession>A0A0G7ZLD2</accession>
<dbReference type="AlphaFoldDB" id="A0A0G7ZLD2"/>
<keyword evidence="1" id="KW-1133">Transmembrane helix</keyword>